<gene>
    <name evidence="3" type="ORF">CLV71_11378</name>
</gene>
<dbReference type="InterPro" id="IPR036637">
    <property type="entry name" value="Phosphohistidine_dom_sf"/>
</dbReference>
<dbReference type="SUPFAM" id="SSF52009">
    <property type="entry name" value="Phosphohistidine domain"/>
    <property type="match status" value="1"/>
</dbReference>
<dbReference type="InterPro" id="IPR036291">
    <property type="entry name" value="NAD(P)-bd_dom_sf"/>
</dbReference>
<keyword evidence="4" id="KW-1185">Reference proteome</keyword>
<evidence type="ECO:0000256" key="1">
    <source>
        <dbReference type="SAM" id="MobiDB-lite"/>
    </source>
</evidence>
<dbReference type="EMBL" id="SOCP01000013">
    <property type="protein sequence ID" value="TDV44819.1"/>
    <property type="molecule type" value="Genomic_DNA"/>
</dbReference>
<accession>A0A4R7V5X1</accession>
<dbReference type="InterPro" id="IPR051549">
    <property type="entry name" value="PEP_Utilizing_Enz"/>
</dbReference>
<protein>
    <submittedName>
        <fullName evidence="3">PEP-utilizing family enzyme</fullName>
    </submittedName>
</protein>
<dbReference type="PANTHER" id="PTHR43615">
    <property type="entry name" value="PHOSPHOENOLPYRUVATE SYNTHASE-RELATED"/>
    <property type="match status" value="1"/>
</dbReference>
<dbReference type="Pfam" id="PF00391">
    <property type="entry name" value="PEP-utilizers"/>
    <property type="match status" value="1"/>
</dbReference>
<dbReference type="Gene3D" id="3.40.50.720">
    <property type="entry name" value="NAD(P)-binding Rossmann-like Domain"/>
    <property type="match status" value="1"/>
</dbReference>
<dbReference type="InterPro" id="IPR008279">
    <property type="entry name" value="PEP-util_enz_mobile_dom"/>
</dbReference>
<organism evidence="3 4">
    <name type="scientific">Actinophytocola oryzae</name>
    <dbReference type="NCBI Taxonomy" id="502181"/>
    <lineage>
        <taxon>Bacteria</taxon>
        <taxon>Bacillati</taxon>
        <taxon>Actinomycetota</taxon>
        <taxon>Actinomycetes</taxon>
        <taxon>Pseudonocardiales</taxon>
        <taxon>Pseudonocardiaceae</taxon>
    </lineage>
</organism>
<evidence type="ECO:0000259" key="2">
    <source>
        <dbReference type="Pfam" id="PF00391"/>
    </source>
</evidence>
<dbReference type="Proteomes" id="UP000294927">
    <property type="component" value="Unassembled WGS sequence"/>
</dbReference>
<feature type="compositionally biased region" description="Low complexity" evidence="1">
    <location>
        <begin position="599"/>
        <end position="610"/>
    </location>
</feature>
<dbReference type="OrthoDB" id="5723970at2"/>
<name>A0A4R7V5X1_9PSEU</name>
<feature type="region of interest" description="Disordered" evidence="1">
    <location>
        <begin position="578"/>
        <end position="653"/>
    </location>
</feature>
<dbReference type="Gene3D" id="3.50.30.10">
    <property type="entry name" value="Phosphohistidine domain"/>
    <property type="match status" value="1"/>
</dbReference>
<dbReference type="RefSeq" id="WP_133906405.1">
    <property type="nucleotide sequence ID" value="NZ_SOCP01000013.1"/>
</dbReference>
<sequence>MRVLISGVTSDLGRAFARAVLGAGHEVVGVGASAHRDLPAEVAFHAGDAATAESLVAGTDVVVHLSPVDREAPESGGIPALRRMATAAARHGIRFVTPIAHGPDAADADRVVRDTGTRHVVVRSAPLGGRVLDWQACRTVATLLSSPKDTQWRLLHTDDLIRFLLYTLTSDRTGVVALAAQDIVLAGAAREVLRGASARGIPSWPMMSTSDRKGTARDWGFECGWTSADVLVDLARGMRGRTLTKDGAKEDVTRLPIPTEPLPRRRPPEEGTLVSVALPSMAVECDDRIDARYPVFSASQTAELFPSRLTPLSIDVHLAGLRAAGRALARIAGLTGAVADEWESRGHAVFGHHVYAGVSSAAAAPLPGWTERTVTEQHLGPRADVDLFPDGRPSVPSGLRGIATRMGARARFLRIARRYRAAVRGFAAAVEAERLDEGLAALPDAVLAVRARLLADRLAEGWTLTQVGVLVAHAAAGPLRRRAKGDVAALGRGADIVHEPTFAAIAELAGLLRADEDLRALAEWGDPEPVRQKSPEFAKAFDDALARIGHRGPNETELSAAPFAERPELVFLAALSASRKPEPEPPAPAAEPAPETPEPAETPAWPTEAATRTDFVPSPTRREPDDAVEEPDTATEPTRPTPDEPAAPAQKAKRRFVEKLAIAGQRQQELAVDATIRYTGELRRLVREWGRRQVHAGRLVDVDDAFYLTLDELLALPADALNRVERRRDDRERLAGVRMPAVVTGSWRPEVVDYPTPEGKQLHGIGVSAGVVEGPVRVLTDARADVELGDVVVVRAADVGHAAVLGAAGAIVTDLGGPLSRAAVVARELGVPCVTGTRDASARLARGTLVRVDGVTGDVTVLSPAPASVRA</sequence>
<feature type="compositionally biased region" description="Pro residues" evidence="1">
    <location>
        <begin position="584"/>
        <end position="597"/>
    </location>
</feature>
<dbReference type="PANTHER" id="PTHR43615:SF1">
    <property type="entry name" value="PPDK_N DOMAIN-CONTAINING PROTEIN"/>
    <property type="match status" value="1"/>
</dbReference>
<reference evidence="3 4" key="1">
    <citation type="submission" date="2019-03" db="EMBL/GenBank/DDBJ databases">
        <title>Genomic Encyclopedia of Archaeal and Bacterial Type Strains, Phase II (KMG-II): from individual species to whole genera.</title>
        <authorList>
            <person name="Goeker M."/>
        </authorList>
    </citation>
    <scope>NUCLEOTIDE SEQUENCE [LARGE SCALE GENOMIC DNA]</scope>
    <source>
        <strain evidence="3 4">DSM 45499</strain>
    </source>
</reference>
<comment type="caution">
    <text evidence="3">The sequence shown here is derived from an EMBL/GenBank/DDBJ whole genome shotgun (WGS) entry which is preliminary data.</text>
</comment>
<dbReference type="SUPFAM" id="SSF51735">
    <property type="entry name" value="NAD(P)-binding Rossmann-fold domains"/>
    <property type="match status" value="1"/>
</dbReference>
<dbReference type="AlphaFoldDB" id="A0A4R7V5X1"/>
<evidence type="ECO:0000313" key="3">
    <source>
        <dbReference type="EMBL" id="TDV44819.1"/>
    </source>
</evidence>
<proteinExistence type="predicted"/>
<feature type="domain" description="PEP-utilising enzyme mobile" evidence="2">
    <location>
        <begin position="789"/>
        <end position="857"/>
    </location>
</feature>
<evidence type="ECO:0000313" key="4">
    <source>
        <dbReference type="Proteomes" id="UP000294927"/>
    </source>
</evidence>
<dbReference type="GO" id="GO:0016772">
    <property type="term" value="F:transferase activity, transferring phosphorus-containing groups"/>
    <property type="evidence" value="ECO:0007669"/>
    <property type="project" value="InterPro"/>
</dbReference>